<proteinExistence type="predicted"/>
<dbReference type="GO" id="GO:0016787">
    <property type="term" value="F:hydrolase activity"/>
    <property type="evidence" value="ECO:0007669"/>
    <property type="project" value="UniProtKB-UniRule"/>
</dbReference>
<gene>
    <name evidence="6" type="ORF">SAMN05216552_104332</name>
</gene>
<feature type="active site" description="Proton acceptor" evidence="2">
    <location>
        <position position="385"/>
    </location>
</feature>
<feature type="transmembrane region" description="Helical" evidence="4">
    <location>
        <begin position="126"/>
        <end position="151"/>
    </location>
</feature>
<dbReference type="Proteomes" id="UP000199391">
    <property type="component" value="Unassembled WGS sequence"/>
</dbReference>
<keyword evidence="2" id="KW-0442">Lipid degradation</keyword>
<feature type="region of interest" description="Disordered" evidence="3">
    <location>
        <begin position="614"/>
        <end position="638"/>
    </location>
</feature>
<dbReference type="InterPro" id="IPR002641">
    <property type="entry name" value="PNPLA_dom"/>
</dbReference>
<evidence type="ECO:0000256" key="2">
    <source>
        <dbReference type="PROSITE-ProRule" id="PRU01161"/>
    </source>
</evidence>
<evidence type="ECO:0000256" key="4">
    <source>
        <dbReference type="SAM" id="Phobius"/>
    </source>
</evidence>
<protein>
    <submittedName>
        <fullName evidence="6">Patatin-like phospholipase</fullName>
    </submittedName>
</protein>
<sequence>MESSATVLEKCDVVMEGGVTSGVVYPAFICGLARRFRLRSIGGTSVGAVAAVAAAAAQFKRNRAREGAPSADDGFERLAGLPAWLQAPGHEGKSNLFSLFQPCAALRQHYQVLQAALNRGGAAARALAICGALLLHFPAGALVAAAVLLLARYATLTMPGAGLLLGGTIEWLRFGAGLAAGLLVAMPLGALVEFLLTAWSGLRHNRCGICPGMRQEPGDPPALTEWLHGLVQDIAGLPRDTPLTFGMLAQSQPPIELAFITTGLSESSSHRLPHAGRDLLFRASEMRALFPPAIVETLLAASLAMQPSRGATTAMLLAADPGLGSAARDLYFLPPADELPVLVAARLSLSFPVLLQAVPLYRLRHTEGDGVRGGRTGVTKIWLSDGGLTSNFPIHFFDSLLPTRPTFGITLQATLAERAPPEARVFLPASNNAGWTPAYTDVGDAQGLPSPFAFAGALLRTIRTWRHEALKRAPGFRDRIVQIRHTRQEGGLNLNMPPEAIQAMSESGAAAARAVIARFLDTPGEANGWRNHRWLRMRIAGAVLQPKLEQLSKSWHAPARQPTYAAMWAASGAGSAAGRAAPGGAGRNTAYVLTRRQRVRGQEWWDALVALPPPRKGADLFKGSPKPRPTLEISPRQT</sequence>
<dbReference type="PROSITE" id="PS51635">
    <property type="entry name" value="PNPLA"/>
    <property type="match status" value="1"/>
</dbReference>
<reference evidence="7" key="1">
    <citation type="submission" date="2016-10" db="EMBL/GenBank/DDBJ databases">
        <authorList>
            <person name="Varghese N."/>
            <person name="Submissions S."/>
        </authorList>
    </citation>
    <scope>NUCLEOTIDE SEQUENCE [LARGE SCALE GENOMIC DNA]</scope>
    <source>
        <strain evidence="7">CGMCC 1.11014</strain>
    </source>
</reference>
<dbReference type="AlphaFoldDB" id="A0A1I7LYB9"/>
<feature type="transmembrane region" description="Helical" evidence="4">
    <location>
        <begin position="171"/>
        <end position="196"/>
    </location>
</feature>
<dbReference type="OrthoDB" id="9770965at2"/>
<name>A0A1I7LYB9_9BURK</name>
<organism evidence="6 7">
    <name type="scientific">Pseudoduganella namucuonensis</name>
    <dbReference type="NCBI Taxonomy" id="1035707"/>
    <lineage>
        <taxon>Bacteria</taxon>
        <taxon>Pseudomonadati</taxon>
        <taxon>Pseudomonadota</taxon>
        <taxon>Betaproteobacteria</taxon>
        <taxon>Burkholderiales</taxon>
        <taxon>Oxalobacteraceae</taxon>
        <taxon>Telluria group</taxon>
        <taxon>Pseudoduganella</taxon>
    </lineage>
</organism>
<evidence type="ECO:0000259" key="5">
    <source>
        <dbReference type="PROSITE" id="PS51635"/>
    </source>
</evidence>
<dbReference type="InterPro" id="IPR016035">
    <property type="entry name" value="Acyl_Trfase/lysoPLipase"/>
</dbReference>
<accession>A0A1I7LYB9</accession>
<keyword evidence="4" id="KW-1133">Transmembrane helix</keyword>
<feature type="short sequence motif" description="DGA/G" evidence="2">
    <location>
        <begin position="385"/>
        <end position="387"/>
    </location>
</feature>
<dbReference type="Gene3D" id="3.40.1090.10">
    <property type="entry name" value="Cytosolic phospholipase A2 catalytic domain"/>
    <property type="match status" value="1"/>
</dbReference>
<dbReference type="STRING" id="1035707.SAMN05216552_104332"/>
<dbReference type="EMBL" id="FPBO01000043">
    <property type="protein sequence ID" value="SFV14692.1"/>
    <property type="molecule type" value="Genomic_DNA"/>
</dbReference>
<evidence type="ECO:0000313" key="7">
    <source>
        <dbReference type="Proteomes" id="UP000199391"/>
    </source>
</evidence>
<feature type="short sequence motif" description="GXSXG" evidence="2">
    <location>
        <begin position="43"/>
        <end position="47"/>
    </location>
</feature>
<evidence type="ECO:0000256" key="1">
    <source>
        <dbReference type="ARBA" id="ARBA00023098"/>
    </source>
</evidence>
<dbReference type="RefSeq" id="WP_093559962.1">
    <property type="nucleotide sequence ID" value="NZ_FPBO01000043.1"/>
</dbReference>
<keyword evidence="4" id="KW-0812">Transmembrane</keyword>
<evidence type="ECO:0000256" key="3">
    <source>
        <dbReference type="SAM" id="MobiDB-lite"/>
    </source>
</evidence>
<evidence type="ECO:0000313" key="6">
    <source>
        <dbReference type="EMBL" id="SFV14692.1"/>
    </source>
</evidence>
<keyword evidence="4" id="KW-0472">Membrane</keyword>
<keyword evidence="7" id="KW-1185">Reference proteome</keyword>
<feature type="domain" description="PNPLA" evidence="5">
    <location>
        <begin position="13"/>
        <end position="398"/>
    </location>
</feature>
<keyword evidence="1 2" id="KW-0443">Lipid metabolism</keyword>
<feature type="active site" description="Nucleophile" evidence="2">
    <location>
        <position position="45"/>
    </location>
</feature>
<dbReference type="SUPFAM" id="SSF52151">
    <property type="entry name" value="FabD/lysophospholipase-like"/>
    <property type="match status" value="1"/>
</dbReference>
<keyword evidence="2" id="KW-0378">Hydrolase</keyword>
<dbReference type="GO" id="GO:0016042">
    <property type="term" value="P:lipid catabolic process"/>
    <property type="evidence" value="ECO:0007669"/>
    <property type="project" value="UniProtKB-UniRule"/>
</dbReference>
<comment type="caution">
    <text evidence="2">Lacks conserved residue(s) required for the propagation of feature annotation.</text>
</comment>